<sequence>MEELTHQGKMTELENRIIVELSKKVVDNIARKYERIRKGVEGIMGGKVIETEAKKMYNRGISEGILLGEENGRSEGIIGAIGILKDLNMSESEIKKQIIKKFSLSEDAAAKYLKECSK</sequence>
<accession>A0AAW3JMR3</accession>
<proteinExistence type="predicted"/>
<organism evidence="1 2">
    <name type="scientific">Butyribacter intestini</name>
    <dbReference type="NCBI Taxonomy" id="1703332"/>
    <lineage>
        <taxon>Bacteria</taxon>
        <taxon>Bacillati</taxon>
        <taxon>Bacillota</taxon>
        <taxon>Clostridia</taxon>
        <taxon>Lachnospirales</taxon>
        <taxon>Lachnospiraceae</taxon>
        <taxon>Butyribacter</taxon>
    </lineage>
</organism>
<evidence type="ECO:0008006" key="3">
    <source>
        <dbReference type="Google" id="ProtNLM"/>
    </source>
</evidence>
<dbReference type="RefSeq" id="WP_055946268.1">
    <property type="nucleotide sequence ID" value="NZ_JAQDCV010000009.1"/>
</dbReference>
<gene>
    <name evidence="1" type="ORF">APZ18_14285</name>
</gene>
<protein>
    <recommendedName>
        <fullName evidence="3">Transposase</fullName>
    </recommendedName>
</protein>
<reference evidence="1 2" key="1">
    <citation type="submission" date="2015-10" db="EMBL/GenBank/DDBJ databases">
        <title>Butyribacter intestini gen. nov., sp. nov., a butyric acid-producing bacterium of the family Lachnospiraceae isolated from the human faeces.</title>
        <authorList>
            <person name="Zou Y."/>
            <person name="Xue W."/>
            <person name="Luo G."/>
            <person name="Lv M."/>
        </authorList>
    </citation>
    <scope>NUCLEOTIDE SEQUENCE [LARGE SCALE GENOMIC DNA]</scope>
    <source>
        <strain evidence="1 2">TF01-11</strain>
    </source>
</reference>
<dbReference type="EMBL" id="LLKB01000007">
    <property type="protein sequence ID" value="KQC84082.1"/>
    <property type="molecule type" value="Genomic_DNA"/>
</dbReference>
<evidence type="ECO:0000313" key="1">
    <source>
        <dbReference type="EMBL" id="KQC84082.1"/>
    </source>
</evidence>
<dbReference type="Proteomes" id="UP000050833">
    <property type="component" value="Unassembled WGS sequence"/>
</dbReference>
<evidence type="ECO:0000313" key="2">
    <source>
        <dbReference type="Proteomes" id="UP000050833"/>
    </source>
</evidence>
<comment type="caution">
    <text evidence="1">The sequence shown here is derived from an EMBL/GenBank/DDBJ whole genome shotgun (WGS) entry which is preliminary data.</text>
</comment>
<dbReference type="AlphaFoldDB" id="A0AAW3JMR3"/>
<name>A0AAW3JMR3_9FIRM</name>
<keyword evidence="2" id="KW-1185">Reference proteome</keyword>